<organism evidence="19 20">
    <name type="scientific">Arachis hypogaea</name>
    <name type="common">Peanut</name>
    <dbReference type="NCBI Taxonomy" id="3818"/>
    <lineage>
        <taxon>Eukaryota</taxon>
        <taxon>Viridiplantae</taxon>
        <taxon>Streptophyta</taxon>
        <taxon>Embryophyta</taxon>
        <taxon>Tracheophyta</taxon>
        <taxon>Spermatophyta</taxon>
        <taxon>Magnoliopsida</taxon>
        <taxon>eudicotyledons</taxon>
        <taxon>Gunneridae</taxon>
        <taxon>Pentapetalae</taxon>
        <taxon>rosids</taxon>
        <taxon>fabids</taxon>
        <taxon>Fabales</taxon>
        <taxon>Fabaceae</taxon>
        <taxon>Papilionoideae</taxon>
        <taxon>50 kb inversion clade</taxon>
        <taxon>dalbergioids sensu lato</taxon>
        <taxon>Dalbergieae</taxon>
        <taxon>Pterocarpus clade</taxon>
        <taxon>Arachis</taxon>
    </lineage>
</organism>
<evidence type="ECO:0000256" key="12">
    <source>
        <dbReference type="ARBA" id="ARBA00022989"/>
    </source>
</evidence>
<dbReference type="SMART" id="SM00184">
    <property type="entry name" value="RING"/>
    <property type="match status" value="1"/>
</dbReference>
<evidence type="ECO:0000256" key="6">
    <source>
        <dbReference type="ARBA" id="ARBA00022692"/>
    </source>
</evidence>
<evidence type="ECO:0000256" key="16">
    <source>
        <dbReference type="SAM" id="MobiDB-lite"/>
    </source>
</evidence>
<keyword evidence="7" id="KW-0479">Metal-binding</keyword>
<dbReference type="Proteomes" id="UP000289738">
    <property type="component" value="Chromosome B07"/>
</dbReference>
<feature type="domain" description="RING-type" evidence="18">
    <location>
        <begin position="155"/>
        <end position="197"/>
    </location>
</feature>
<protein>
    <recommendedName>
        <fullName evidence="4">RING-type E3 ubiquitin transferase</fullName>
        <ecNumber evidence="4">2.3.2.27</ecNumber>
    </recommendedName>
</protein>
<dbReference type="PANTHER" id="PTHR46539:SF2">
    <property type="entry name" value="RING-H2 FINGER PROTEIN ATL43"/>
    <property type="match status" value="1"/>
</dbReference>
<dbReference type="PROSITE" id="PS50089">
    <property type="entry name" value="ZF_RING_2"/>
    <property type="match status" value="1"/>
</dbReference>
<feature type="compositionally biased region" description="Polar residues" evidence="16">
    <location>
        <begin position="49"/>
        <end position="71"/>
    </location>
</feature>
<evidence type="ECO:0000256" key="11">
    <source>
        <dbReference type="ARBA" id="ARBA00022833"/>
    </source>
</evidence>
<keyword evidence="8" id="KW-0732">Signal</keyword>
<dbReference type="InterPro" id="IPR013083">
    <property type="entry name" value="Znf_RING/FYVE/PHD"/>
</dbReference>
<feature type="transmembrane region" description="Helical" evidence="17">
    <location>
        <begin position="15"/>
        <end position="35"/>
    </location>
</feature>
<keyword evidence="20" id="KW-1185">Reference proteome</keyword>
<evidence type="ECO:0000256" key="10">
    <source>
        <dbReference type="ARBA" id="ARBA00022786"/>
    </source>
</evidence>
<evidence type="ECO:0000256" key="7">
    <source>
        <dbReference type="ARBA" id="ARBA00022723"/>
    </source>
</evidence>
<keyword evidence="12 17" id="KW-1133">Transmembrane helix</keyword>
<name>A0A444Y9N4_ARAHY</name>
<comment type="subcellular location">
    <subcellularLocation>
        <location evidence="2">Membrane</location>
        <topology evidence="2">Single-pass membrane protein</topology>
    </subcellularLocation>
</comment>
<comment type="catalytic activity">
    <reaction evidence="1">
        <text>S-ubiquitinyl-[E2 ubiquitin-conjugating enzyme]-L-cysteine + [acceptor protein]-L-lysine = [E2 ubiquitin-conjugating enzyme]-L-cysteine + N(6)-ubiquitinyl-[acceptor protein]-L-lysine.</text>
        <dbReference type="EC" id="2.3.2.27"/>
    </reaction>
</comment>
<feature type="transmembrane region" description="Helical" evidence="17">
    <location>
        <begin position="84"/>
        <end position="104"/>
    </location>
</feature>
<proteinExistence type="inferred from homology"/>
<evidence type="ECO:0000256" key="2">
    <source>
        <dbReference type="ARBA" id="ARBA00004167"/>
    </source>
</evidence>
<keyword evidence="6 17" id="KW-0812">Transmembrane</keyword>
<dbReference type="GO" id="GO:0061630">
    <property type="term" value="F:ubiquitin protein ligase activity"/>
    <property type="evidence" value="ECO:0007669"/>
    <property type="project" value="UniProtKB-EC"/>
</dbReference>
<evidence type="ECO:0000256" key="17">
    <source>
        <dbReference type="SAM" id="Phobius"/>
    </source>
</evidence>
<evidence type="ECO:0000256" key="1">
    <source>
        <dbReference type="ARBA" id="ARBA00000900"/>
    </source>
</evidence>
<evidence type="ECO:0000259" key="18">
    <source>
        <dbReference type="PROSITE" id="PS50089"/>
    </source>
</evidence>
<keyword evidence="9 15" id="KW-0863">Zinc-finger</keyword>
<evidence type="ECO:0000256" key="14">
    <source>
        <dbReference type="ARBA" id="ARBA00024209"/>
    </source>
</evidence>
<reference evidence="19 20" key="1">
    <citation type="submission" date="2019-01" db="EMBL/GenBank/DDBJ databases">
        <title>Sequencing of cultivated peanut Arachis hypogaea provides insights into genome evolution and oil improvement.</title>
        <authorList>
            <person name="Chen X."/>
        </authorList>
    </citation>
    <scope>NUCLEOTIDE SEQUENCE [LARGE SCALE GENOMIC DNA]</scope>
    <source>
        <strain evidence="20">cv. Fuhuasheng</strain>
        <tissue evidence="19">Leaves</tissue>
    </source>
</reference>
<feature type="region of interest" description="Disordered" evidence="16">
    <location>
        <begin position="256"/>
        <end position="280"/>
    </location>
</feature>
<evidence type="ECO:0000256" key="8">
    <source>
        <dbReference type="ARBA" id="ARBA00022729"/>
    </source>
</evidence>
<dbReference type="CDD" id="cd16461">
    <property type="entry name" value="RING-H2_EL5-like"/>
    <property type="match status" value="1"/>
</dbReference>
<gene>
    <name evidence="19" type="ORF">Ahy_B07g086443</name>
</gene>
<dbReference type="EMBL" id="SDMP01000017">
    <property type="protein sequence ID" value="RYQ98671.1"/>
    <property type="molecule type" value="Genomic_DNA"/>
</dbReference>
<dbReference type="Pfam" id="PF13639">
    <property type="entry name" value="zf-RING_2"/>
    <property type="match status" value="1"/>
</dbReference>
<evidence type="ECO:0000313" key="19">
    <source>
        <dbReference type="EMBL" id="RYQ98671.1"/>
    </source>
</evidence>
<dbReference type="GO" id="GO:0016020">
    <property type="term" value="C:membrane"/>
    <property type="evidence" value="ECO:0007669"/>
    <property type="project" value="UniProtKB-SubCell"/>
</dbReference>
<dbReference type="InterPro" id="IPR001841">
    <property type="entry name" value="Znf_RING"/>
</dbReference>
<evidence type="ECO:0000313" key="20">
    <source>
        <dbReference type="Proteomes" id="UP000289738"/>
    </source>
</evidence>
<dbReference type="SUPFAM" id="SSF57850">
    <property type="entry name" value="RING/U-box"/>
    <property type="match status" value="1"/>
</dbReference>
<keyword evidence="13 17" id="KW-0472">Membrane</keyword>
<dbReference type="STRING" id="3818.A0A444Y9N4"/>
<evidence type="ECO:0000256" key="13">
    <source>
        <dbReference type="ARBA" id="ARBA00023136"/>
    </source>
</evidence>
<dbReference type="AlphaFoldDB" id="A0A444Y9N4"/>
<evidence type="ECO:0000256" key="9">
    <source>
        <dbReference type="ARBA" id="ARBA00022771"/>
    </source>
</evidence>
<feature type="region of interest" description="Disordered" evidence="16">
    <location>
        <begin position="40"/>
        <end position="75"/>
    </location>
</feature>
<dbReference type="GO" id="GO:0008270">
    <property type="term" value="F:zinc ion binding"/>
    <property type="evidence" value="ECO:0007669"/>
    <property type="project" value="UniProtKB-KW"/>
</dbReference>
<keyword evidence="5" id="KW-0808">Transferase</keyword>
<comment type="caution">
    <text evidence="19">The sequence shown here is derived from an EMBL/GenBank/DDBJ whole genome shotgun (WGS) entry which is preliminary data.</text>
</comment>
<evidence type="ECO:0000256" key="4">
    <source>
        <dbReference type="ARBA" id="ARBA00012483"/>
    </source>
</evidence>
<accession>A0A444Y9N4</accession>
<sequence length="451" mass="50642">MGGTLSFNPIFNLTFSFFLVTVTTTFTLIGPFIVADADDDSRESPPSFPSFQNSTNRVPSTNGISTRNSNHLNRKSEPLKPSTIIVVGVLTTLFSLTFIFLLYIKHCIHRNNENQSHQEGEPLQRNDSGIDRGVVEKLPIFRFGSLRGQKEGLDCAVCLNRFEHTDVLRLLPKCNHAFHVDCVDKWFDAHSTCPLCRNRVELKDIVPREQLQEQGERDELVEDIERGTFRRVSGRHSSVLGEREGGFLEIITHNSNEKKNKKMKSSSSTRSFHTSSRSFGGFVRPRKDKTLMARQEGNFSNNNNIGSNAEHHRLQHQIIIDSPVASFVKSNGKGESSSSHPHHRWSEVPQSDLLYLTSEMIINDAASSVPGERRATHNHIVSNENKNNGGLKNLRSFSEVTGMSRFLGGSKGREHGNHEEQDKQHCVGVATRWSAWSSRSQRPQANVQSGS</sequence>
<dbReference type="Gene3D" id="3.30.40.10">
    <property type="entry name" value="Zinc/RING finger domain, C3HC4 (zinc finger)"/>
    <property type="match status" value="1"/>
</dbReference>
<keyword evidence="11" id="KW-0862">Zinc</keyword>
<dbReference type="EC" id="2.3.2.27" evidence="4"/>
<dbReference type="PANTHER" id="PTHR46539">
    <property type="entry name" value="E3 UBIQUITIN-PROTEIN LIGASE ATL42"/>
    <property type="match status" value="1"/>
</dbReference>
<evidence type="ECO:0000256" key="15">
    <source>
        <dbReference type="PROSITE-ProRule" id="PRU00175"/>
    </source>
</evidence>
<keyword evidence="10" id="KW-0833">Ubl conjugation pathway</keyword>
<dbReference type="FunFam" id="3.30.40.10:FF:000285">
    <property type="entry name" value="RING-H2 finger protein ATL43"/>
    <property type="match status" value="1"/>
</dbReference>
<evidence type="ECO:0000256" key="3">
    <source>
        <dbReference type="ARBA" id="ARBA00004906"/>
    </source>
</evidence>
<evidence type="ECO:0000256" key="5">
    <source>
        <dbReference type="ARBA" id="ARBA00022679"/>
    </source>
</evidence>
<feature type="compositionally biased region" description="Low complexity" evidence="16">
    <location>
        <begin position="265"/>
        <end position="279"/>
    </location>
</feature>
<comment type="similarity">
    <text evidence="14">Belongs to the RING-type zinc finger family. ATL subfamily.</text>
</comment>
<comment type="pathway">
    <text evidence="3">Protein modification; protein ubiquitination.</text>
</comment>